<keyword evidence="4" id="KW-1185">Reference proteome</keyword>
<gene>
    <name evidence="3" type="ORF">DQ356_07430</name>
</gene>
<dbReference type="InterPro" id="IPR025665">
    <property type="entry name" value="Beta-barrel_OMP_2"/>
</dbReference>
<reference evidence="3 4" key="1">
    <citation type="submission" date="2018-07" db="EMBL/GenBank/DDBJ databases">
        <title>Chryseobacterium lacus sp. nov., isolated from lake water.</title>
        <authorList>
            <person name="Li C.-M."/>
        </authorList>
    </citation>
    <scope>NUCLEOTIDE SEQUENCE [LARGE SCALE GENOMIC DNA]</scope>
    <source>
        <strain evidence="3 4">YLOS41</strain>
    </source>
</reference>
<dbReference type="Proteomes" id="UP000252172">
    <property type="component" value="Unassembled WGS sequence"/>
</dbReference>
<dbReference type="Gene3D" id="2.40.160.60">
    <property type="entry name" value="Outer membrane protein transport protein (OMPP1/FadL/TodX)"/>
    <property type="match status" value="1"/>
</dbReference>
<evidence type="ECO:0000259" key="2">
    <source>
        <dbReference type="Pfam" id="PF13568"/>
    </source>
</evidence>
<organism evidence="3 4">
    <name type="scientific">Chryseobacterium lacus</name>
    <dbReference type="NCBI Taxonomy" id="2058346"/>
    <lineage>
        <taxon>Bacteria</taxon>
        <taxon>Pseudomonadati</taxon>
        <taxon>Bacteroidota</taxon>
        <taxon>Flavobacteriia</taxon>
        <taxon>Flavobacteriales</taxon>
        <taxon>Weeksellaceae</taxon>
        <taxon>Chryseobacterium group</taxon>
        <taxon>Chryseobacterium</taxon>
    </lineage>
</organism>
<evidence type="ECO:0000256" key="1">
    <source>
        <dbReference type="SAM" id="SignalP"/>
    </source>
</evidence>
<comment type="caution">
    <text evidence="3">The sequence shown here is derived from an EMBL/GenBank/DDBJ whole genome shotgun (WGS) entry which is preliminary data.</text>
</comment>
<dbReference type="AlphaFoldDB" id="A0A368MWV7"/>
<dbReference type="InterPro" id="IPR011250">
    <property type="entry name" value="OMP/PagP_B-barrel"/>
</dbReference>
<feature type="chain" id="PRO_5016595070" evidence="1">
    <location>
        <begin position="19"/>
        <end position="215"/>
    </location>
</feature>
<dbReference type="EMBL" id="QPIE01000005">
    <property type="protein sequence ID" value="RCU42648.1"/>
    <property type="molecule type" value="Genomic_DNA"/>
</dbReference>
<proteinExistence type="predicted"/>
<name>A0A368MWV7_9FLAO</name>
<dbReference type="Pfam" id="PF13568">
    <property type="entry name" value="OMP_b-brl_2"/>
    <property type="match status" value="1"/>
</dbReference>
<dbReference type="SUPFAM" id="SSF56925">
    <property type="entry name" value="OMPA-like"/>
    <property type="match status" value="1"/>
</dbReference>
<accession>A0A368MWV7</accession>
<protein>
    <submittedName>
        <fullName evidence="3">PorT family protein</fullName>
    </submittedName>
</protein>
<dbReference type="RefSeq" id="WP_114303860.1">
    <property type="nucleotide sequence ID" value="NZ_QPIE01000005.1"/>
</dbReference>
<feature type="domain" description="Outer membrane protein beta-barrel" evidence="2">
    <location>
        <begin position="18"/>
        <end position="191"/>
    </location>
</feature>
<keyword evidence="1" id="KW-0732">Signal</keyword>
<dbReference type="OrthoDB" id="947434at2"/>
<feature type="signal peptide" evidence="1">
    <location>
        <begin position="1"/>
        <end position="18"/>
    </location>
</feature>
<evidence type="ECO:0000313" key="4">
    <source>
        <dbReference type="Proteomes" id="UP000252172"/>
    </source>
</evidence>
<evidence type="ECO:0000313" key="3">
    <source>
        <dbReference type="EMBL" id="RCU42648.1"/>
    </source>
</evidence>
<sequence>MKKLFFVGAVALFASVNAQEVKFGAKAGYAMSTISMSIDGLGLTINTNSKSTFYAGALVEYQLNDKFALQGEVLYSPLGGEYTVEESFMGDSFKATSKVDLGTLLIPIGAKYYVSEQFALGAGLNFGIIMSAKNNYTETTTVGGVTETVSTSEDMKDEINSLNLAPYLGAEYNLSNGLFFDARYNLGVSNLAKDSGEGKWKNSFFQIGLGYKFGN</sequence>